<evidence type="ECO:0008006" key="4">
    <source>
        <dbReference type="Google" id="ProtNLM"/>
    </source>
</evidence>
<organism evidence="2 3">
    <name type="scientific">Celeribacter persicus</name>
    <dbReference type="NCBI Taxonomy" id="1651082"/>
    <lineage>
        <taxon>Bacteria</taxon>
        <taxon>Pseudomonadati</taxon>
        <taxon>Pseudomonadota</taxon>
        <taxon>Alphaproteobacteria</taxon>
        <taxon>Rhodobacterales</taxon>
        <taxon>Roseobacteraceae</taxon>
        <taxon>Celeribacter</taxon>
    </lineage>
</organism>
<keyword evidence="3" id="KW-1185">Reference proteome</keyword>
<dbReference type="RefSeq" id="WP_211309176.1">
    <property type="nucleotide sequence ID" value="NZ_QAOH01000007.1"/>
</dbReference>
<dbReference type="CDD" id="cd01048">
    <property type="entry name" value="Ferritin_like_AB2"/>
    <property type="match status" value="1"/>
</dbReference>
<proteinExistence type="predicted"/>
<keyword evidence="1" id="KW-0472">Membrane</keyword>
<comment type="caution">
    <text evidence="2">The sequence shown here is derived from an EMBL/GenBank/DDBJ whole genome shotgun (WGS) entry which is preliminary data.</text>
</comment>
<evidence type="ECO:0000313" key="2">
    <source>
        <dbReference type="EMBL" id="PTQ71893.1"/>
    </source>
</evidence>
<gene>
    <name evidence="2" type="ORF">C8N42_10772</name>
</gene>
<dbReference type="InterPro" id="IPR019243">
    <property type="entry name" value="DUF2202"/>
</dbReference>
<dbReference type="InterPro" id="IPR009078">
    <property type="entry name" value="Ferritin-like_SF"/>
</dbReference>
<dbReference type="SUPFAM" id="SSF47240">
    <property type="entry name" value="Ferritin-like"/>
    <property type="match status" value="1"/>
</dbReference>
<dbReference type="InterPro" id="IPR012347">
    <property type="entry name" value="Ferritin-like"/>
</dbReference>
<name>A0A2T5HJZ7_9RHOB</name>
<reference evidence="2 3" key="1">
    <citation type="submission" date="2018-04" db="EMBL/GenBank/DDBJ databases">
        <title>Genomic Encyclopedia of Archaeal and Bacterial Type Strains, Phase II (KMG-II): from individual species to whole genera.</title>
        <authorList>
            <person name="Goeker M."/>
        </authorList>
    </citation>
    <scope>NUCLEOTIDE SEQUENCE [LARGE SCALE GENOMIC DNA]</scope>
    <source>
        <strain evidence="2 3">DSM 100434</strain>
    </source>
</reference>
<feature type="transmembrane region" description="Helical" evidence="1">
    <location>
        <begin position="166"/>
        <end position="185"/>
    </location>
</feature>
<accession>A0A2T5HJZ7</accession>
<sequence>MARADQTLQSALVEAIEDEYRARALYTAAIDRFGPVGPLPNIAEAESRHVEALVPLFEEHGFDVPEDRFMGQVDVPDSLGEVCQLGVVAEEENEAMYRRLIARVEDERTQAVFAKLGHASGDNHLAAFEACVAREVVPVPPAQSDVAAPALGLLGGAGLAATARAAGPWGFVLGAVAGAALVLVLKAGKRQRG</sequence>
<dbReference type="Gene3D" id="1.20.1260.10">
    <property type="match status" value="1"/>
</dbReference>
<keyword evidence="1" id="KW-0812">Transmembrane</keyword>
<dbReference type="AlphaFoldDB" id="A0A2T5HJZ7"/>
<keyword evidence="1" id="KW-1133">Transmembrane helix</keyword>
<evidence type="ECO:0000256" key="1">
    <source>
        <dbReference type="SAM" id="Phobius"/>
    </source>
</evidence>
<protein>
    <recommendedName>
        <fullName evidence="4">DUF2202 domain-containing protein</fullName>
    </recommendedName>
</protein>
<evidence type="ECO:0000313" key="3">
    <source>
        <dbReference type="Proteomes" id="UP000244077"/>
    </source>
</evidence>
<dbReference type="Proteomes" id="UP000244077">
    <property type="component" value="Unassembled WGS sequence"/>
</dbReference>
<dbReference type="EMBL" id="QAOH01000007">
    <property type="protein sequence ID" value="PTQ71893.1"/>
    <property type="molecule type" value="Genomic_DNA"/>
</dbReference>